<gene>
    <name evidence="1" type="ORF">DNK06_07650</name>
</gene>
<name>A0A4Q9QNR8_9GAMM</name>
<accession>A0A4Q9QNR8</accession>
<proteinExistence type="predicted"/>
<sequence>MVTAVLAYCEGVLRGDPEVLGQLRDNGFSCAEGYWEFSLPALHALLSTQLVVPADPGYSSFLKQLYASDINQRLAQQGAQIAIADNRGKVSESLYRLQRLL</sequence>
<organism evidence="1 2">
    <name type="scientific">Phytopseudomonas daroniae</name>
    <dbReference type="NCBI Taxonomy" id="2487519"/>
    <lineage>
        <taxon>Bacteria</taxon>
        <taxon>Pseudomonadati</taxon>
        <taxon>Pseudomonadota</taxon>
        <taxon>Gammaproteobacteria</taxon>
        <taxon>Pseudomonadales</taxon>
        <taxon>Pseudomonadaceae</taxon>
        <taxon>Phytopseudomonas</taxon>
    </lineage>
</organism>
<dbReference type="AlphaFoldDB" id="A0A4Q9QNR8"/>
<protein>
    <submittedName>
        <fullName evidence="1">Uncharacterized protein</fullName>
    </submittedName>
</protein>
<keyword evidence="2" id="KW-1185">Reference proteome</keyword>
<reference evidence="1 2" key="1">
    <citation type="submission" date="2018-06" db="EMBL/GenBank/DDBJ databases">
        <title>Three novel Pseudomonas species isolated from symptomatic oak.</title>
        <authorList>
            <person name="Bueno-Gonzalez V."/>
            <person name="Brady C."/>
        </authorList>
    </citation>
    <scope>NUCLEOTIDE SEQUENCE [LARGE SCALE GENOMIC DNA]</scope>
    <source>
        <strain evidence="1 2">P9A</strain>
    </source>
</reference>
<evidence type="ECO:0000313" key="2">
    <source>
        <dbReference type="Proteomes" id="UP000292302"/>
    </source>
</evidence>
<evidence type="ECO:0000313" key="1">
    <source>
        <dbReference type="EMBL" id="TBU81640.1"/>
    </source>
</evidence>
<dbReference type="EMBL" id="QJUI01000005">
    <property type="protein sequence ID" value="TBU81640.1"/>
    <property type="molecule type" value="Genomic_DNA"/>
</dbReference>
<comment type="caution">
    <text evidence="1">The sequence shown here is derived from an EMBL/GenBank/DDBJ whole genome shotgun (WGS) entry which is preliminary data.</text>
</comment>
<dbReference type="Proteomes" id="UP000292302">
    <property type="component" value="Unassembled WGS sequence"/>
</dbReference>